<keyword evidence="1" id="KW-0597">Phosphoprotein</keyword>
<dbReference type="GO" id="GO:0043548">
    <property type="term" value="F:phosphatidylinositol 3-kinase binding"/>
    <property type="evidence" value="ECO:0007669"/>
    <property type="project" value="TreeGrafter"/>
</dbReference>
<dbReference type="PRINTS" id="PR00628">
    <property type="entry name" value="INSULINRSI"/>
</dbReference>
<evidence type="ECO:0000256" key="3">
    <source>
        <dbReference type="ARBA" id="ARBA00022782"/>
    </source>
</evidence>
<keyword evidence="2" id="KW-0677">Repeat</keyword>
<dbReference type="VEuPathDB" id="VectorBase:ASTEI20_033933"/>
<dbReference type="STRING" id="30069.A0A182Y959"/>
<dbReference type="InterPro" id="IPR002404">
    <property type="entry name" value="IRS_PTB"/>
</dbReference>
<dbReference type="AlphaFoldDB" id="A0A182Y959"/>
<reference evidence="4" key="2">
    <citation type="submission" date="2020-05" db="UniProtKB">
        <authorList>
            <consortium name="EnsemblMetazoa"/>
        </authorList>
    </citation>
    <scope>IDENTIFICATION</scope>
    <source>
        <strain evidence="4">Indian</strain>
    </source>
</reference>
<dbReference type="EnsemblMetazoa" id="ASTEI04995-RA">
    <property type="protein sequence ID" value="ASTEI04995-PA"/>
    <property type="gene ID" value="ASTEI04995"/>
</dbReference>
<dbReference type="SMART" id="SM00310">
    <property type="entry name" value="PTBI"/>
    <property type="match status" value="1"/>
</dbReference>
<evidence type="ECO:0000313" key="5">
    <source>
        <dbReference type="Proteomes" id="UP000076408"/>
    </source>
</evidence>
<evidence type="ECO:0000256" key="1">
    <source>
        <dbReference type="ARBA" id="ARBA00022553"/>
    </source>
</evidence>
<dbReference type="InterPro" id="IPR011993">
    <property type="entry name" value="PH-like_dom_sf"/>
</dbReference>
<dbReference type="PANTHER" id="PTHR10614">
    <property type="entry name" value="INSULIN RECEPTOR SUBSTRATE"/>
    <property type="match status" value="1"/>
</dbReference>
<reference evidence="5" key="1">
    <citation type="journal article" date="2014" name="Genome Biol.">
        <title>Genome analysis of a major urban malaria vector mosquito, Anopheles stephensi.</title>
        <authorList>
            <person name="Jiang X."/>
            <person name="Peery A."/>
            <person name="Hall A.B."/>
            <person name="Sharma A."/>
            <person name="Chen X.G."/>
            <person name="Waterhouse R.M."/>
            <person name="Komissarov A."/>
            <person name="Riehle M.M."/>
            <person name="Shouche Y."/>
            <person name="Sharakhova M.V."/>
            <person name="Lawson D."/>
            <person name="Pakpour N."/>
            <person name="Arensburger P."/>
            <person name="Davidson V.L."/>
            <person name="Eiglmeier K."/>
            <person name="Emrich S."/>
            <person name="George P."/>
            <person name="Kennedy R.C."/>
            <person name="Mane S.P."/>
            <person name="Maslen G."/>
            <person name="Oringanje C."/>
            <person name="Qi Y."/>
            <person name="Settlage R."/>
            <person name="Tojo M."/>
            <person name="Tubio J.M."/>
            <person name="Unger M.F."/>
            <person name="Wang B."/>
            <person name="Vernick K.D."/>
            <person name="Ribeiro J.M."/>
            <person name="James A.A."/>
            <person name="Michel K."/>
            <person name="Riehle M.A."/>
            <person name="Luckhart S."/>
            <person name="Sharakhov I.V."/>
            <person name="Tu Z."/>
        </authorList>
    </citation>
    <scope>NUCLEOTIDE SEQUENCE [LARGE SCALE GENOMIC DNA]</scope>
    <source>
        <strain evidence="5">Indian</strain>
    </source>
</reference>
<dbReference type="GO" id="GO:0008286">
    <property type="term" value="P:insulin receptor signaling pathway"/>
    <property type="evidence" value="ECO:0007669"/>
    <property type="project" value="InterPro"/>
</dbReference>
<dbReference type="SUPFAM" id="SSF50729">
    <property type="entry name" value="PH domain-like"/>
    <property type="match status" value="1"/>
</dbReference>
<dbReference type="VEuPathDB" id="VectorBase:ASTEI04995"/>
<keyword evidence="3" id="KW-0221">Differentiation</keyword>
<protein>
    <submittedName>
        <fullName evidence="4">Uncharacterized protein</fullName>
    </submittedName>
</protein>
<evidence type="ECO:0000313" key="4">
    <source>
        <dbReference type="EnsemblMetazoa" id="ASTEI04995-PA"/>
    </source>
</evidence>
<proteinExistence type="predicted"/>
<dbReference type="InterPro" id="IPR039011">
    <property type="entry name" value="IRS"/>
</dbReference>
<name>A0A182Y959_ANOST</name>
<dbReference type="GO" id="GO:0005158">
    <property type="term" value="F:insulin receptor binding"/>
    <property type="evidence" value="ECO:0007669"/>
    <property type="project" value="InterPro"/>
</dbReference>
<dbReference type="GO" id="GO:0005829">
    <property type="term" value="C:cytosol"/>
    <property type="evidence" value="ECO:0007669"/>
    <property type="project" value="TreeGrafter"/>
</dbReference>
<dbReference type="VEuPathDB" id="VectorBase:ASTE014995"/>
<keyword evidence="5" id="KW-1185">Reference proteome</keyword>
<dbReference type="SMART" id="SM01244">
    <property type="entry name" value="IRS"/>
    <property type="match status" value="1"/>
</dbReference>
<organism evidence="4 5">
    <name type="scientific">Anopheles stephensi</name>
    <name type="common">Indo-Pakistan malaria mosquito</name>
    <dbReference type="NCBI Taxonomy" id="30069"/>
    <lineage>
        <taxon>Eukaryota</taxon>
        <taxon>Metazoa</taxon>
        <taxon>Ecdysozoa</taxon>
        <taxon>Arthropoda</taxon>
        <taxon>Hexapoda</taxon>
        <taxon>Insecta</taxon>
        <taxon>Pterygota</taxon>
        <taxon>Neoptera</taxon>
        <taxon>Endopterygota</taxon>
        <taxon>Diptera</taxon>
        <taxon>Nematocera</taxon>
        <taxon>Culicoidea</taxon>
        <taxon>Culicidae</taxon>
        <taxon>Anophelinae</taxon>
        <taxon>Anopheles</taxon>
    </lineage>
</organism>
<dbReference type="PROSITE" id="PS51064">
    <property type="entry name" value="IRS_PTB"/>
    <property type="match status" value="1"/>
</dbReference>
<dbReference type="Gene3D" id="2.30.29.30">
    <property type="entry name" value="Pleckstrin-homology domain (PH domain)/Phosphotyrosine-binding domain (PTB)"/>
    <property type="match status" value="1"/>
</dbReference>
<dbReference type="PANTHER" id="PTHR10614:SF13">
    <property type="entry name" value="INSULIN RECEPTOR SUBSTRATE 1"/>
    <property type="match status" value="1"/>
</dbReference>
<dbReference type="GO" id="GO:0005886">
    <property type="term" value="C:plasma membrane"/>
    <property type="evidence" value="ECO:0007669"/>
    <property type="project" value="TreeGrafter"/>
</dbReference>
<dbReference type="Proteomes" id="UP000076408">
    <property type="component" value="Unassembled WGS sequence"/>
</dbReference>
<dbReference type="CDD" id="cd01204">
    <property type="entry name" value="PTB_IRS"/>
    <property type="match status" value="1"/>
</dbReference>
<sequence length="326" mass="34349">HVWDVYVQRKGLGDSYGILGTYRLCITDKTLSLVRIGPEFTPQQEKRAANVDFSLASIRRCGHSQRYFYLEVGRSTKTGAGEIWMEVQDSIIAQNMYTTIMKSAKSKDDNLGPMIRIRSSSANAASKPTSMLFRRQTHTGQKPINCSPSSVATASMASSAMYPTTPDASYQHAPTIVPFAGHASASAAAACSTFTPGAMFTCSHSSNSSLTSIGSCSPIDAYVPLLPGAGRSTSPNQHPLSCAAVATGGGAAGAVGSGATVSGRGGLVGSPRLGVTAQSPSYRRTSLKKPVSENCPSRTAKMEASPVLSIPIIITIHTFTLARKHR</sequence>
<evidence type="ECO:0000256" key="2">
    <source>
        <dbReference type="ARBA" id="ARBA00022737"/>
    </source>
</evidence>
<dbReference type="Pfam" id="PF02174">
    <property type="entry name" value="IRS"/>
    <property type="match status" value="1"/>
</dbReference>
<accession>A0A182Y959</accession>
<dbReference type="GO" id="GO:0030154">
    <property type="term" value="P:cell differentiation"/>
    <property type="evidence" value="ECO:0007669"/>
    <property type="project" value="UniProtKB-KW"/>
</dbReference>